<dbReference type="OrthoDB" id="7349128at2"/>
<feature type="domain" description="ORC1/DEAH AAA+ ATPase" evidence="1">
    <location>
        <begin position="28"/>
        <end position="187"/>
    </location>
</feature>
<dbReference type="InterPro" id="IPR027417">
    <property type="entry name" value="P-loop_NTPase"/>
</dbReference>
<dbReference type="InterPro" id="IPR049945">
    <property type="entry name" value="AAA_22"/>
</dbReference>
<dbReference type="Pfam" id="PF13401">
    <property type="entry name" value="AAA_22"/>
    <property type="match status" value="1"/>
</dbReference>
<dbReference type="AlphaFoldDB" id="A0A1H0LGL6"/>
<dbReference type="Proteomes" id="UP000198793">
    <property type="component" value="Unassembled WGS sequence"/>
</dbReference>
<protein>
    <submittedName>
        <fullName evidence="2">AAA domain-containing protein</fullName>
    </submittedName>
</protein>
<name>A0A1H0LGL6_9HYPH</name>
<proteinExistence type="predicted"/>
<dbReference type="EMBL" id="FNIT01000010">
    <property type="protein sequence ID" value="SDO67161.1"/>
    <property type="molecule type" value="Genomic_DNA"/>
</dbReference>
<reference evidence="2 3" key="1">
    <citation type="submission" date="2016-10" db="EMBL/GenBank/DDBJ databases">
        <authorList>
            <person name="de Groot N.N."/>
        </authorList>
    </citation>
    <scope>NUCLEOTIDE SEQUENCE [LARGE SCALE GENOMIC DNA]</scope>
    <source>
        <strain evidence="3">L7-484,KACC 16230,DSM 25025</strain>
    </source>
</reference>
<dbReference type="STRING" id="1166073.SAMN05192530_11023"/>
<dbReference type="Gene3D" id="3.40.50.300">
    <property type="entry name" value="P-loop containing nucleotide triphosphate hydrolases"/>
    <property type="match status" value="1"/>
</dbReference>
<evidence type="ECO:0000313" key="2">
    <source>
        <dbReference type="EMBL" id="SDO67161.1"/>
    </source>
</evidence>
<evidence type="ECO:0000259" key="1">
    <source>
        <dbReference type="Pfam" id="PF13401"/>
    </source>
</evidence>
<evidence type="ECO:0000313" key="3">
    <source>
        <dbReference type="Proteomes" id="UP000198793"/>
    </source>
</evidence>
<dbReference type="RefSeq" id="WP_139184047.1">
    <property type="nucleotide sequence ID" value="NZ_FNIT01000010.1"/>
</dbReference>
<keyword evidence="3" id="KW-1185">Reference proteome</keyword>
<gene>
    <name evidence="2" type="ORF">SAMN05192530_11023</name>
</gene>
<accession>A0A1H0LGL6</accession>
<sequence length="227" mass="25107">MRIQHPRLHDVAGVMSDLRECRRRTPHSEQGCASLFADTQSGKSTAVKHYIETKVLDDVIAAGELKGDGLNRVKAATLQKRVLHVTLTDKATPKSLACDILDVLGAKYSAGSSTPLLMRQAYVLLKGCRTELLVVDEIQHLSLTALRQGTRASSSNQFETSATNTLKLMMIRGLVPILFVGKTEARHHLFNDEQLAARCVNEINYGRLRLEIASEYKFSKTTSARSD</sequence>
<organism evidence="2 3">
    <name type="scientific">Aureimonas jatrophae</name>
    <dbReference type="NCBI Taxonomy" id="1166073"/>
    <lineage>
        <taxon>Bacteria</taxon>
        <taxon>Pseudomonadati</taxon>
        <taxon>Pseudomonadota</taxon>
        <taxon>Alphaproteobacteria</taxon>
        <taxon>Hyphomicrobiales</taxon>
        <taxon>Aurantimonadaceae</taxon>
        <taxon>Aureimonas</taxon>
    </lineage>
</organism>